<reference evidence="2" key="2">
    <citation type="submission" date="2023-06" db="EMBL/GenBank/DDBJ databases">
        <authorList>
            <consortium name="Lawrence Berkeley National Laboratory"/>
            <person name="Haridas S."/>
            <person name="Hensen N."/>
            <person name="Bonometti L."/>
            <person name="Westerberg I."/>
            <person name="Brannstrom I.O."/>
            <person name="Guillou S."/>
            <person name="Cros-Aarteil S."/>
            <person name="Calhoun S."/>
            <person name="Kuo A."/>
            <person name="Mondo S."/>
            <person name="Pangilinan J."/>
            <person name="Riley R."/>
            <person name="Labutti K."/>
            <person name="Andreopoulos B."/>
            <person name="Lipzen A."/>
            <person name="Chen C."/>
            <person name="Yanf M."/>
            <person name="Daum C."/>
            <person name="Ng V."/>
            <person name="Clum A."/>
            <person name="Steindorff A."/>
            <person name="Ohm R."/>
            <person name="Martin F."/>
            <person name="Silar P."/>
            <person name="Natvig D."/>
            <person name="Lalanne C."/>
            <person name="Gautier V."/>
            <person name="Ament-Velasquez S.L."/>
            <person name="Kruys A."/>
            <person name="Hutchinson M.I."/>
            <person name="Powell A.J."/>
            <person name="Barry K."/>
            <person name="Miller A.N."/>
            <person name="Grigoriev I.V."/>
            <person name="Debuchy R."/>
            <person name="Gladieux P."/>
            <person name="Thoren M.H."/>
            <person name="Johannesson H."/>
        </authorList>
    </citation>
    <scope>NUCLEOTIDE SEQUENCE</scope>
    <source>
        <strain evidence="2">CBS 168.71</strain>
    </source>
</reference>
<name>A0AAE0LQ17_9PEZI</name>
<keyword evidence="1" id="KW-0812">Transmembrane</keyword>
<dbReference type="AlphaFoldDB" id="A0AAE0LQ17"/>
<reference evidence="2" key="1">
    <citation type="journal article" date="2023" name="Mol. Phylogenet. Evol.">
        <title>Genome-scale phylogeny and comparative genomics of the fungal order Sordariales.</title>
        <authorList>
            <person name="Hensen N."/>
            <person name="Bonometti L."/>
            <person name="Westerberg I."/>
            <person name="Brannstrom I.O."/>
            <person name="Guillou S."/>
            <person name="Cros-Aarteil S."/>
            <person name="Calhoun S."/>
            <person name="Haridas S."/>
            <person name="Kuo A."/>
            <person name="Mondo S."/>
            <person name="Pangilinan J."/>
            <person name="Riley R."/>
            <person name="LaButti K."/>
            <person name="Andreopoulos B."/>
            <person name="Lipzen A."/>
            <person name="Chen C."/>
            <person name="Yan M."/>
            <person name="Daum C."/>
            <person name="Ng V."/>
            <person name="Clum A."/>
            <person name="Steindorff A."/>
            <person name="Ohm R.A."/>
            <person name="Martin F."/>
            <person name="Silar P."/>
            <person name="Natvig D.O."/>
            <person name="Lalanne C."/>
            <person name="Gautier V."/>
            <person name="Ament-Velasquez S.L."/>
            <person name="Kruys A."/>
            <person name="Hutchinson M.I."/>
            <person name="Powell A.J."/>
            <person name="Barry K."/>
            <person name="Miller A.N."/>
            <person name="Grigoriev I.V."/>
            <person name="Debuchy R."/>
            <person name="Gladieux P."/>
            <person name="Hiltunen Thoren M."/>
            <person name="Johannesson H."/>
        </authorList>
    </citation>
    <scope>NUCLEOTIDE SEQUENCE</scope>
    <source>
        <strain evidence="2">CBS 168.71</strain>
    </source>
</reference>
<accession>A0AAE0LQ17</accession>
<evidence type="ECO:0000256" key="1">
    <source>
        <dbReference type="SAM" id="Phobius"/>
    </source>
</evidence>
<dbReference type="Proteomes" id="UP001278766">
    <property type="component" value="Unassembled WGS sequence"/>
</dbReference>
<organism evidence="2 3">
    <name type="scientific">Chaetomium fimeti</name>
    <dbReference type="NCBI Taxonomy" id="1854472"/>
    <lineage>
        <taxon>Eukaryota</taxon>
        <taxon>Fungi</taxon>
        <taxon>Dikarya</taxon>
        <taxon>Ascomycota</taxon>
        <taxon>Pezizomycotina</taxon>
        <taxon>Sordariomycetes</taxon>
        <taxon>Sordariomycetidae</taxon>
        <taxon>Sordariales</taxon>
        <taxon>Chaetomiaceae</taxon>
        <taxon>Chaetomium</taxon>
    </lineage>
</organism>
<keyword evidence="3" id="KW-1185">Reference proteome</keyword>
<dbReference type="RefSeq" id="XP_062656574.1">
    <property type="nucleotide sequence ID" value="XM_062802451.1"/>
</dbReference>
<evidence type="ECO:0000313" key="3">
    <source>
        <dbReference type="Proteomes" id="UP001278766"/>
    </source>
</evidence>
<protein>
    <submittedName>
        <fullName evidence="2">Uncharacterized protein</fullName>
    </submittedName>
</protein>
<comment type="caution">
    <text evidence="2">The sequence shown here is derived from an EMBL/GenBank/DDBJ whole genome shotgun (WGS) entry which is preliminary data.</text>
</comment>
<feature type="transmembrane region" description="Helical" evidence="1">
    <location>
        <begin position="104"/>
        <end position="121"/>
    </location>
</feature>
<dbReference type="GeneID" id="87839399"/>
<dbReference type="EMBL" id="JAUEPN010000006">
    <property type="protein sequence ID" value="KAK3293060.1"/>
    <property type="molecule type" value="Genomic_DNA"/>
</dbReference>
<keyword evidence="1" id="KW-1133">Transmembrane helix</keyword>
<evidence type="ECO:0000313" key="2">
    <source>
        <dbReference type="EMBL" id="KAK3293060.1"/>
    </source>
</evidence>
<keyword evidence="1" id="KW-0472">Membrane</keyword>
<gene>
    <name evidence="2" type="ORF">B0H64DRAFT_376029</name>
</gene>
<sequence length="213" mass="23987">MPQRNQPARLALLFIELVFVATALGVFAHGHATGLRTALWSTGGEHGWNSNPRLRIYFYANYQQPPEVPFLWTERCSESLLAVALVNITVWLVKLALLCCDFNIRLLSAFYHVLMSGLWLFCVNAQSSSDLSDPEHLSLCPWYLEKSCSALSGKDGRQLSACYLHLCFGLRTGVGSIVFFINVPREPLVDYQIVSDVRLLAWEPVHSQTIQED</sequence>
<feature type="transmembrane region" description="Helical" evidence="1">
    <location>
        <begin position="79"/>
        <end position="97"/>
    </location>
</feature>
<proteinExistence type="predicted"/>
<feature type="transmembrane region" description="Helical" evidence="1">
    <location>
        <begin position="12"/>
        <end position="32"/>
    </location>
</feature>